<organism evidence="4 5">
    <name type="scientific">Cuscuta europaea</name>
    <name type="common">European dodder</name>
    <dbReference type="NCBI Taxonomy" id="41803"/>
    <lineage>
        <taxon>Eukaryota</taxon>
        <taxon>Viridiplantae</taxon>
        <taxon>Streptophyta</taxon>
        <taxon>Embryophyta</taxon>
        <taxon>Tracheophyta</taxon>
        <taxon>Spermatophyta</taxon>
        <taxon>Magnoliopsida</taxon>
        <taxon>eudicotyledons</taxon>
        <taxon>Gunneridae</taxon>
        <taxon>Pentapetalae</taxon>
        <taxon>asterids</taxon>
        <taxon>lamiids</taxon>
        <taxon>Solanales</taxon>
        <taxon>Convolvulaceae</taxon>
        <taxon>Cuscuteae</taxon>
        <taxon>Cuscuta</taxon>
        <taxon>Cuscuta subgen. Cuscuta</taxon>
    </lineage>
</organism>
<evidence type="ECO:0000256" key="2">
    <source>
        <dbReference type="SAM" id="Phobius"/>
    </source>
</evidence>
<dbReference type="Proteomes" id="UP001152484">
    <property type="component" value="Unassembled WGS sequence"/>
</dbReference>
<dbReference type="SUPFAM" id="SSF53474">
    <property type="entry name" value="alpha/beta-Hydrolases"/>
    <property type="match status" value="1"/>
</dbReference>
<evidence type="ECO:0000313" key="4">
    <source>
        <dbReference type="EMBL" id="CAH9087274.1"/>
    </source>
</evidence>
<dbReference type="InterPro" id="IPR029058">
    <property type="entry name" value="AB_hydrolase_fold"/>
</dbReference>
<keyword evidence="5" id="KW-1185">Reference proteome</keyword>
<dbReference type="PANTHER" id="PTHR43329">
    <property type="entry name" value="EPOXIDE HYDROLASE"/>
    <property type="match status" value="1"/>
</dbReference>
<evidence type="ECO:0000256" key="1">
    <source>
        <dbReference type="SAM" id="MobiDB-lite"/>
    </source>
</evidence>
<dbReference type="Pfam" id="PF00561">
    <property type="entry name" value="Abhydrolase_1"/>
    <property type="match status" value="1"/>
</dbReference>
<dbReference type="GO" id="GO:0016787">
    <property type="term" value="F:hydrolase activity"/>
    <property type="evidence" value="ECO:0007669"/>
    <property type="project" value="UniProtKB-ARBA"/>
</dbReference>
<dbReference type="InterPro" id="IPR000073">
    <property type="entry name" value="AB_hydrolase_1"/>
</dbReference>
<keyword evidence="2" id="KW-0812">Transmembrane</keyword>
<reference evidence="4" key="1">
    <citation type="submission" date="2022-07" db="EMBL/GenBank/DDBJ databases">
        <authorList>
            <person name="Macas J."/>
            <person name="Novak P."/>
            <person name="Neumann P."/>
        </authorList>
    </citation>
    <scope>NUCLEOTIDE SEQUENCE</scope>
</reference>
<feature type="transmembrane region" description="Helical" evidence="2">
    <location>
        <begin position="45"/>
        <end position="66"/>
    </location>
</feature>
<proteinExistence type="predicted"/>
<keyword evidence="2" id="KW-0472">Membrane</keyword>
<feature type="domain" description="AB hydrolase-1" evidence="3">
    <location>
        <begin position="118"/>
        <end position="294"/>
    </location>
</feature>
<keyword evidence="2" id="KW-1133">Transmembrane helix</keyword>
<accession>A0A9P0Z534</accession>
<dbReference type="OrthoDB" id="6431331at2759"/>
<feature type="compositionally biased region" description="Pro residues" evidence="1">
    <location>
        <begin position="9"/>
        <end position="22"/>
    </location>
</feature>
<name>A0A9P0Z534_CUSEU</name>
<comment type="caution">
    <text evidence="4">The sequence shown here is derived from an EMBL/GenBank/DDBJ whole genome shotgun (WGS) entry which is preliminary data.</text>
</comment>
<dbReference type="AlphaFoldDB" id="A0A9P0Z534"/>
<protein>
    <recommendedName>
        <fullName evidence="3">AB hydrolase-1 domain-containing protein</fullName>
    </recommendedName>
</protein>
<sequence>MAIITEVPDSPPKPHTSPPPSKPRTRPPHSDHPSTAKNTANPFQFWFYFTVLVSLLTLVFIFLSSFSPQDPKAWFISLPPNLRRHYSSGRSIKVQTAPNHPQVEVFSIQEGPVKSSDHVLFVHGIGCNTFAFQKIVTFLGQKGIHAVAVDVPGSGFSDKSIVVEEEGGGGGGFGRLLDVYNEIMEKGLFWGFDQLVEKGYVNYEESEPPKRKTVKSIELDSEEMSRVLGQVIEAMGLSPVDLVLHDSALGLSANWVSENSRMVRSVILLDSAPSETALPVWVFEVPLIREVVLHSGFLFKRLLEKCCSGSVSKSDAEAHRTLMMGRDGRRAVVGMGKRLNHSFDLAEWSASDGVKELPMHVIWSKGFSKEWSEQGNHVAASLHQAKFVTHSAGRWPQEQGADEVAESIYQFVSSLPKPIKLSEEEPVPEHDQEMLKEEQNIGHDHIHSNGHEHYDGRHGHAHAGYMDAYGLGHGWEM</sequence>
<evidence type="ECO:0000259" key="3">
    <source>
        <dbReference type="Pfam" id="PF00561"/>
    </source>
</evidence>
<gene>
    <name evidence="4" type="ORF">CEURO_LOCUS9993</name>
</gene>
<dbReference type="EMBL" id="CAMAPE010000019">
    <property type="protein sequence ID" value="CAH9087274.1"/>
    <property type="molecule type" value="Genomic_DNA"/>
</dbReference>
<feature type="region of interest" description="Disordered" evidence="1">
    <location>
        <begin position="1"/>
        <end position="35"/>
    </location>
</feature>
<evidence type="ECO:0000313" key="5">
    <source>
        <dbReference type="Proteomes" id="UP001152484"/>
    </source>
</evidence>
<dbReference type="Gene3D" id="3.40.50.1820">
    <property type="entry name" value="alpha/beta hydrolase"/>
    <property type="match status" value="1"/>
</dbReference>